<proteinExistence type="predicted"/>
<evidence type="ECO:0000313" key="3">
    <source>
        <dbReference type="Proteomes" id="UP000694864"/>
    </source>
</evidence>
<name>A0ABM0VIF2_CAMSA</name>
<organism evidence="3 4">
    <name type="scientific">Camelina sativa</name>
    <name type="common">False flax</name>
    <name type="synonym">Myagrum sativum</name>
    <dbReference type="NCBI Taxonomy" id="90675"/>
    <lineage>
        <taxon>Eukaryota</taxon>
        <taxon>Viridiplantae</taxon>
        <taxon>Streptophyta</taxon>
        <taxon>Embryophyta</taxon>
        <taxon>Tracheophyta</taxon>
        <taxon>Spermatophyta</taxon>
        <taxon>Magnoliopsida</taxon>
        <taxon>eudicotyledons</taxon>
        <taxon>Gunneridae</taxon>
        <taxon>Pentapetalae</taxon>
        <taxon>rosids</taxon>
        <taxon>malvids</taxon>
        <taxon>Brassicales</taxon>
        <taxon>Brassicaceae</taxon>
        <taxon>Camelineae</taxon>
        <taxon>Camelina</taxon>
    </lineage>
</organism>
<keyword evidence="3" id="KW-1185">Reference proteome</keyword>
<dbReference type="RefSeq" id="XP_010456664.1">
    <property type="nucleotide sequence ID" value="XM_010458362.1"/>
</dbReference>
<dbReference type="InterPro" id="IPR029058">
    <property type="entry name" value="AB_hydrolase_fold"/>
</dbReference>
<dbReference type="PANTHER" id="PTHR31479">
    <property type="entry name" value="ALPHA/BETA-HYDROLASES SUPERFAMILY PROTEIN"/>
    <property type="match status" value="1"/>
</dbReference>
<dbReference type="Pfam" id="PF01764">
    <property type="entry name" value="Lipase_3"/>
    <property type="match status" value="1"/>
</dbReference>
<evidence type="ECO:0000259" key="2">
    <source>
        <dbReference type="Pfam" id="PF01764"/>
    </source>
</evidence>
<dbReference type="SUPFAM" id="SSF53474">
    <property type="entry name" value="alpha/beta-Hydrolases"/>
    <property type="match status" value="1"/>
</dbReference>
<dbReference type="Proteomes" id="UP000694864">
    <property type="component" value="Chromosome 13"/>
</dbReference>
<reference evidence="3" key="1">
    <citation type="journal article" date="2014" name="Nat. Commun.">
        <title>The emerging biofuel crop Camelina sativa retains a highly undifferentiated hexaploid genome structure.</title>
        <authorList>
            <person name="Kagale S."/>
            <person name="Koh C."/>
            <person name="Nixon J."/>
            <person name="Bollina V."/>
            <person name="Clarke W.E."/>
            <person name="Tuteja R."/>
            <person name="Spillane C."/>
            <person name="Robinson S.J."/>
            <person name="Links M.G."/>
            <person name="Clarke C."/>
            <person name="Higgins E.E."/>
            <person name="Huebert T."/>
            <person name="Sharpe A.G."/>
            <person name="Parkin I.A."/>
        </authorList>
    </citation>
    <scope>NUCLEOTIDE SEQUENCE [LARGE SCALE GENOMIC DNA]</scope>
    <source>
        <strain evidence="3">cv. DH55</strain>
    </source>
</reference>
<evidence type="ECO:0000313" key="4">
    <source>
        <dbReference type="RefSeq" id="XP_010456664.1"/>
    </source>
</evidence>
<dbReference type="InterPro" id="IPR002921">
    <property type="entry name" value="Fungal_lipase-type"/>
</dbReference>
<protein>
    <submittedName>
        <fullName evidence="4">GDSL esterase/lipase At4g10955-like</fullName>
    </submittedName>
</protein>
<dbReference type="Gene3D" id="3.40.50.1820">
    <property type="entry name" value="alpha/beta hydrolase"/>
    <property type="match status" value="1"/>
</dbReference>
<dbReference type="PANTHER" id="PTHR31479:SF31">
    <property type="entry name" value="ALPHA_BETA-HYDROLASES SUPERFAMILY PROTEIN"/>
    <property type="match status" value="1"/>
</dbReference>
<reference evidence="4" key="2">
    <citation type="submission" date="2025-08" db="UniProtKB">
        <authorList>
            <consortium name="RefSeq"/>
        </authorList>
    </citation>
    <scope>IDENTIFICATION</scope>
    <source>
        <tissue evidence="4">Leaf</tissue>
    </source>
</reference>
<keyword evidence="1" id="KW-0378">Hydrolase</keyword>
<feature type="domain" description="Fungal lipase-type" evidence="2">
    <location>
        <begin position="97"/>
        <end position="192"/>
    </location>
</feature>
<dbReference type="GeneID" id="104738137"/>
<gene>
    <name evidence="4" type="primary">LOC104738137</name>
</gene>
<evidence type="ECO:0000256" key="1">
    <source>
        <dbReference type="ARBA" id="ARBA00022801"/>
    </source>
</evidence>
<sequence length="351" mass="39581">MASRKEILSISGPPPIPVFEWNNLYHRASLISCLVQGVYTIERDRQQNRYGSNAVASPWWMFYNFTLIQQLIGTHLNNVTYHNTPNSKAHILPPRYVIALRGTILTPQTMACDVKLNIRTMACDVKLNIPFAFENLHRGGRFIQAIQAIQNLVTTCRNRAVWIAGHSLGAGLALLAGKIIAMYGRPVEAYIFNPPISLIPLEQLVESEDLKCAVRLIGDIVKAGIARVLDLNEGQGSHLFMNLASWRPHLFVNQSDPICSEYIGYFNHRGDMGELRLGRIERLARYSIRKILFGGGGQSSSSSYSSEEHLHFLPSAFVMVNTFISPDFQTDHGIHQWWNPLLGHYSYQFSV</sequence>
<accession>A0ABM0VIF2</accession>